<dbReference type="InterPro" id="IPR035906">
    <property type="entry name" value="MetI-like_sf"/>
</dbReference>
<evidence type="ECO:0000313" key="9">
    <source>
        <dbReference type="EMBL" id="MCE5169372.1"/>
    </source>
</evidence>
<feature type="domain" description="ABC transmembrane type-1" evidence="8">
    <location>
        <begin position="86"/>
        <end position="302"/>
    </location>
</feature>
<keyword evidence="3" id="KW-1003">Cell membrane</keyword>
<evidence type="ECO:0000256" key="7">
    <source>
        <dbReference type="RuleBase" id="RU363032"/>
    </source>
</evidence>
<feature type="transmembrane region" description="Helical" evidence="7">
    <location>
        <begin position="27"/>
        <end position="53"/>
    </location>
</feature>
<evidence type="ECO:0000256" key="4">
    <source>
        <dbReference type="ARBA" id="ARBA00022692"/>
    </source>
</evidence>
<protein>
    <submittedName>
        <fullName evidence="9">ABC transporter permease subunit</fullName>
    </submittedName>
</protein>
<evidence type="ECO:0000256" key="5">
    <source>
        <dbReference type="ARBA" id="ARBA00022989"/>
    </source>
</evidence>
<name>A0ABS8YGV9_9BACL</name>
<reference evidence="9 10" key="1">
    <citation type="submission" date="2021-11" db="EMBL/GenBank/DDBJ databases">
        <title>Draft genome sequence of Paenibacillus profundus YoMME, a new Gram-positive bacteria with exoelectrogenic properties.</title>
        <authorList>
            <person name="Hubenova Y."/>
            <person name="Hubenova E."/>
            <person name="Manasiev Y."/>
            <person name="Peykov S."/>
            <person name="Mitov M."/>
        </authorList>
    </citation>
    <scope>NUCLEOTIDE SEQUENCE [LARGE SCALE GENOMIC DNA]</scope>
    <source>
        <strain evidence="9 10">YoMME</strain>
    </source>
</reference>
<dbReference type="RefSeq" id="WP_233696412.1">
    <property type="nucleotide sequence ID" value="NZ_JAJNBZ010000004.1"/>
</dbReference>
<dbReference type="PROSITE" id="PS50928">
    <property type="entry name" value="ABC_TM1"/>
    <property type="match status" value="1"/>
</dbReference>
<keyword evidence="10" id="KW-1185">Reference proteome</keyword>
<dbReference type="Pfam" id="PF00528">
    <property type="entry name" value="BPD_transp_1"/>
    <property type="match status" value="1"/>
</dbReference>
<feature type="transmembrane region" description="Helical" evidence="7">
    <location>
        <begin position="226"/>
        <end position="253"/>
    </location>
</feature>
<comment type="similarity">
    <text evidence="7">Belongs to the binding-protein-dependent transport system permease family.</text>
</comment>
<feature type="transmembrane region" description="Helical" evidence="7">
    <location>
        <begin position="182"/>
        <end position="205"/>
    </location>
</feature>
<evidence type="ECO:0000256" key="6">
    <source>
        <dbReference type="ARBA" id="ARBA00023136"/>
    </source>
</evidence>
<comment type="caution">
    <text evidence="9">The sequence shown here is derived from an EMBL/GenBank/DDBJ whole genome shotgun (WGS) entry which is preliminary data.</text>
</comment>
<dbReference type="InterPro" id="IPR000515">
    <property type="entry name" value="MetI-like"/>
</dbReference>
<keyword evidence="2 7" id="KW-0813">Transport</keyword>
<feature type="transmembrane region" description="Helical" evidence="7">
    <location>
        <begin position="124"/>
        <end position="145"/>
    </location>
</feature>
<organism evidence="9 10">
    <name type="scientific">Paenibacillus profundus</name>
    <dbReference type="NCBI Taxonomy" id="1173085"/>
    <lineage>
        <taxon>Bacteria</taxon>
        <taxon>Bacillati</taxon>
        <taxon>Bacillota</taxon>
        <taxon>Bacilli</taxon>
        <taxon>Bacillales</taxon>
        <taxon>Paenibacillaceae</taxon>
        <taxon>Paenibacillus</taxon>
    </lineage>
</organism>
<keyword evidence="5 7" id="KW-1133">Transmembrane helix</keyword>
<evidence type="ECO:0000256" key="3">
    <source>
        <dbReference type="ARBA" id="ARBA00022475"/>
    </source>
</evidence>
<feature type="transmembrane region" description="Helical" evidence="7">
    <location>
        <begin position="281"/>
        <end position="306"/>
    </location>
</feature>
<dbReference type="EMBL" id="JAJNBZ010000004">
    <property type="protein sequence ID" value="MCE5169372.1"/>
    <property type="molecule type" value="Genomic_DNA"/>
</dbReference>
<accession>A0ABS8YGV9</accession>
<keyword evidence="6 7" id="KW-0472">Membrane</keyword>
<gene>
    <name evidence="9" type="ORF">LQV63_08605</name>
</gene>
<dbReference type="Proteomes" id="UP001199916">
    <property type="component" value="Unassembled WGS sequence"/>
</dbReference>
<dbReference type="PANTHER" id="PTHR43227">
    <property type="entry name" value="BLL4140 PROTEIN"/>
    <property type="match status" value="1"/>
</dbReference>
<evidence type="ECO:0000256" key="2">
    <source>
        <dbReference type="ARBA" id="ARBA00022448"/>
    </source>
</evidence>
<proteinExistence type="inferred from homology"/>
<dbReference type="Gene3D" id="1.10.3720.10">
    <property type="entry name" value="MetI-like"/>
    <property type="match status" value="1"/>
</dbReference>
<evidence type="ECO:0000256" key="1">
    <source>
        <dbReference type="ARBA" id="ARBA00004651"/>
    </source>
</evidence>
<dbReference type="InterPro" id="IPR050809">
    <property type="entry name" value="UgpAE/MalFG_permease"/>
</dbReference>
<evidence type="ECO:0000259" key="8">
    <source>
        <dbReference type="PROSITE" id="PS50928"/>
    </source>
</evidence>
<dbReference type="CDD" id="cd06261">
    <property type="entry name" value="TM_PBP2"/>
    <property type="match status" value="1"/>
</dbReference>
<dbReference type="PANTHER" id="PTHR43227:SF11">
    <property type="entry name" value="BLL4140 PROTEIN"/>
    <property type="match status" value="1"/>
</dbReference>
<comment type="subcellular location">
    <subcellularLocation>
        <location evidence="1 7">Cell membrane</location>
        <topology evidence="1 7">Multi-pass membrane protein</topology>
    </subcellularLocation>
</comment>
<dbReference type="SUPFAM" id="SSF161098">
    <property type="entry name" value="MetI-like"/>
    <property type="match status" value="1"/>
</dbReference>
<sequence length="316" mass="36098">MLNVMQPAKRFSKWKHEWKMMKRQRSLLVMSAPAILFKLIFSYLPLIGLVIAFKSYRYDLGIFGSDWNGFNNFTFFFTSQTAWIITRNTVLYNGAFILLTTVCALLLAILLREIMGRRIQMYQTVLFLPHLLSWVVVGYIALAIFEPGKGLLHQLALSMGEQPVAWYQEPKWWPLILPLFHIWKSVGLSALIYFTGILGIHPSYYEAAQIDGASKWQLATKITIPMLMPLVVILFLVAVGGIFRADFGLFYFIPNDSSFLYSTTDVIDTYVYRSLKNISDIGMTAAVGLYQSVVGFVLVISANALVRRINRDNSMW</sequence>
<feature type="transmembrane region" description="Helical" evidence="7">
    <location>
        <begin position="90"/>
        <end position="112"/>
    </location>
</feature>
<keyword evidence="4 7" id="KW-0812">Transmembrane</keyword>
<evidence type="ECO:0000313" key="10">
    <source>
        <dbReference type="Proteomes" id="UP001199916"/>
    </source>
</evidence>